<feature type="region of interest" description="Disordered" evidence="1">
    <location>
        <begin position="236"/>
        <end position="264"/>
    </location>
</feature>
<dbReference type="Gene3D" id="3.40.1440.10">
    <property type="entry name" value="GIY-YIG endonuclease"/>
    <property type="match status" value="1"/>
</dbReference>
<gene>
    <name evidence="3" type="ORF">Hyperionvirus19_25</name>
</gene>
<sequence>MSNLTYQIKISDSMNKPLTGEEILDQDQSEVCDTIDLDQESDFIENIDISKDNQIDIDLLGKEFEERFIATGHGSGLYKRMNKPFDINIPIKNQIPRPEKGTGVIYLLFARPSKKKKKYIGQTGSYTEGNSPYGSKGRWGSHISEATAGSNDHSICLNNAIRCHKPENFLVATMLVTKSSELDKWERFFIKIFDTRAPNGYNIHPGGKKGKGVSESTSKKMSENLKKRVITDEYRKKISQSQVGNRRETKERRNPDDAHLPKHISGLRDKGKLYGYSLSYPIGLLEKEYVNKTFSNARDPTKALELTKKYLAQLEIKYKDLPQQRDAIRKKQMEESIQLKMMKKHKKKLPPYIEPIMVEGKPDGYLVKGYLDWNGDPYPEKEFSQLSGNRRNLAAANRYVNQLDIKNKDALFKETIPDELVDYEEDQHRWEKFNHLPHRIIYTVVDGKIIGYQLNGFKTASGTIIAQKFCGTKLSMEDKYKLVTDFLIKLVRERNAAMLVNDEKNDDDDDDDNDNNNCDLDQVV</sequence>
<protein>
    <recommendedName>
        <fullName evidence="2">GIY-YIG domain-containing protein</fullName>
    </recommendedName>
</protein>
<organism evidence="3">
    <name type="scientific">Hyperionvirus sp</name>
    <dbReference type="NCBI Taxonomy" id="2487770"/>
    <lineage>
        <taxon>Viruses</taxon>
        <taxon>Varidnaviria</taxon>
        <taxon>Bamfordvirae</taxon>
        <taxon>Nucleocytoviricota</taxon>
        <taxon>Megaviricetes</taxon>
        <taxon>Imitervirales</taxon>
        <taxon>Mimiviridae</taxon>
        <taxon>Klosneuvirinae</taxon>
    </lineage>
</organism>
<evidence type="ECO:0000256" key="1">
    <source>
        <dbReference type="SAM" id="MobiDB-lite"/>
    </source>
</evidence>
<feature type="compositionally biased region" description="Acidic residues" evidence="1">
    <location>
        <begin position="504"/>
        <end position="514"/>
    </location>
</feature>
<evidence type="ECO:0000313" key="3">
    <source>
        <dbReference type="EMBL" id="AYV84201.1"/>
    </source>
</evidence>
<feature type="domain" description="GIY-YIG" evidence="2">
    <location>
        <begin position="102"/>
        <end position="207"/>
    </location>
</feature>
<name>A0A3G5AD57_9VIRU</name>
<reference evidence="3" key="1">
    <citation type="submission" date="2018-10" db="EMBL/GenBank/DDBJ databases">
        <title>Hidden diversity of soil giant viruses.</title>
        <authorList>
            <person name="Schulz F."/>
            <person name="Alteio L."/>
            <person name="Goudeau D."/>
            <person name="Ryan E.M."/>
            <person name="Malmstrom R.R."/>
            <person name="Blanchard J."/>
            <person name="Woyke T."/>
        </authorList>
    </citation>
    <scope>NUCLEOTIDE SEQUENCE</scope>
    <source>
        <strain evidence="3">HYV1</strain>
    </source>
</reference>
<feature type="region of interest" description="Disordered" evidence="1">
    <location>
        <begin position="203"/>
        <end position="222"/>
    </location>
</feature>
<feature type="compositionally biased region" description="Low complexity" evidence="1">
    <location>
        <begin position="515"/>
        <end position="524"/>
    </location>
</feature>
<feature type="compositionally biased region" description="Basic and acidic residues" evidence="1">
    <location>
        <begin position="245"/>
        <end position="264"/>
    </location>
</feature>
<dbReference type="EMBL" id="MK072401">
    <property type="protein sequence ID" value="AYV84201.1"/>
    <property type="molecule type" value="Genomic_DNA"/>
</dbReference>
<evidence type="ECO:0000259" key="2">
    <source>
        <dbReference type="SMART" id="SM00465"/>
    </source>
</evidence>
<dbReference type="SMART" id="SM00465">
    <property type="entry name" value="GIYc"/>
    <property type="match status" value="1"/>
</dbReference>
<dbReference type="InterPro" id="IPR035901">
    <property type="entry name" value="GIY-YIG_endonuc_sf"/>
</dbReference>
<proteinExistence type="predicted"/>
<accession>A0A3G5AD57</accession>
<dbReference type="InterPro" id="IPR000305">
    <property type="entry name" value="GIY-YIG_endonuc"/>
</dbReference>
<feature type="region of interest" description="Disordered" evidence="1">
    <location>
        <begin position="501"/>
        <end position="524"/>
    </location>
</feature>